<dbReference type="Proteomes" id="UP000823399">
    <property type="component" value="Unassembled WGS sequence"/>
</dbReference>
<proteinExistence type="predicted"/>
<sequence>MAARDAIKLELPVGVKTFKFTFECRTPGPIAIEISIRKPLQPLSSQAGSVEGPDTSDVHTETPGVLNNWLKDQKVEYQSFLLSAAKAGPPVVDDSVTEPESEPTAEELVSFSQLYSSTGQLVEAVDDSVTEPESDIQPPFESPEPAMPVEFTRWYNMKKQQDPTFDETLA</sequence>
<dbReference type="GeneID" id="64704163"/>
<accession>A0A9P7JR65</accession>
<organism evidence="2 3">
    <name type="scientific">Suillus discolor</name>
    <dbReference type="NCBI Taxonomy" id="1912936"/>
    <lineage>
        <taxon>Eukaryota</taxon>
        <taxon>Fungi</taxon>
        <taxon>Dikarya</taxon>
        <taxon>Basidiomycota</taxon>
        <taxon>Agaricomycotina</taxon>
        <taxon>Agaricomycetes</taxon>
        <taxon>Agaricomycetidae</taxon>
        <taxon>Boletales</taxon>
        <taxon>Suillineae</taxon>
        <taxon>Suillaceae</taxon>
        <taxon>Suillus</taxon>
    </lineage>
</organism>
<comment type="caution">
    <text evidence="2">The sequence shown here is derived from an EMBL/GenBank/DDBJ whole genome shotgun (WGS) entry which is preliminary data.</text>
</comment>
<gene>
    <name evidence="2" type="ORF">F5147DRAFT_776846</name>
</gene>
<protein>
    <submittedName>
        <fullName evidence="2">Uncharacterized protein</fullName>
    </submittedName>
</protein>
<dbReference type="OrthoDB" id="2644208at2759"/>
<name>A0A9P7JR65_9AGAM</name>
<feature type="region of interest" description="Disordered" evidence="1">
    <location>
        <begin position="126"/>
        <end position="147"/>
    </location>
</feature>
<evidence type="ECO:0000256" key="1">
    <source>
        <dbReference type="SAM" id="MobiDB-lite"/>
    </source>
</evidence>
<keyword evidence="3" id="KW-1185">Reference proteome</keyword>
<dbReference type="RefSeq" id="XP_041289766.1">
    <property type="nucleotide sequence ID" value="XM_041441904.1"/>
</dbReference>
<reference evidence="2" key="1">
    <citation type="journal article" date="2020" name="New Phytol.">
        <title>Comparative genomics reveals dynamic genome evolution in host specialist ectomycorrhizal fungi.</title>
        <authorList>
            <person name="Lofgren L.A."/>
            <person name="Nguyen N.H."/>
            <person name="Vilgalys R."/>
            <person name="Ruytinx J."/>
            <person name="Liao H.L."/>
            <person name="Branco S."/>
            <person name="Kuo A."/>
            <person name="LaButti K."/>
            <person name="Lipzen A."/>
            <person name="Andreopoulos W."/>
            <person name="Pangilinan J."/>
            <person name="Riley R."/>
            <person name="Hundley H."/>
            <person name="Na H."/>
            <person name="Barry K."/>
            <person name="Grigoriev I.V."/>
            <person name="Stajich J.E."/>
            <person name="Kennedy P.G."/>
        </authorList>
    </citation>
    <scope>NUCLEOTIDE SEQUENCE</scope>
    <source>
        <strain evidence="2">FC423</strain>
    </source>
</reference>
<dbReference type="AlphaFoldDB" id="A0A9P7JR65"/>
<evidence type="ECO:0000313" key="3">
    <source>
        <dbReference type="Proteomes" id="UP000823399"/>
    </source>
</evidence>
<evidence type="ECO:0000313" key="2">
    <source>
        <dbReference type="EMBL" id="KAG2101119.1"/>
    </source>
</evidence>
<dbReference type="EMBL" id="JABBWM010000052">
    <property type="protein sequence ID" value="KAG2101119.1"/>
    <property type="molecule type" value="Genomic_DNA"/>
</dbReference>